<keyword evidence="3" id="KW-1185">Reference proteome</keyword>
<dbReference type="SUPFAM" id="SSF51726">
    <property type="entry name" value="UROD/MetE-like"/>
    <property type="match status" value="1"/>
</dbReference>
<keyword evidence="2" id="KW-0456">Lyase</keyword>
<dbReference type="Proteomes" id="UP000320776">
    <property type="component" value="Chromosome"/>
</dbReference>
<dbReference type="OrthoDB" id="1914371at2"/>
<protein>
    <submittedName>
        <fullName evidence="2">Uroporphyrinogen decarboxylase</fullName>
        <ecNumber evidence="2">4.1.1.37</ecNumber>
    </submittedName>
</protein>
<dbReference type="AlphaFoldDB" id="A0A517DVT4"/>
<feature type="domain" description="Uroporphyrinogen decarboxylase (URO-D)" evidence="1">
    <location>
        <begin position="183"/>
        <end position="375"/>
    </location>
</feature>
<proteinExistence type="predicted"/>
<dbReference type="EC" id="4.1.1.37" evidence="2"/>
<reference evidence="2 3" key="1">
    <citation type="submission" date="2019-02" db="EMBL/GenBank/DDBJ databases">
        <title>Closed genome of Sporomusa termitida DSM 4440.</title>
        <authorList>
            <person name="Poehlein A."/>
            <person name="Daniel R."/>
        </authorList>
    </citation>
    <scope>NUCLEOTIDE SEQUENCE [LARGE SCALE GENOMIC DNA]</scope>
    <source>
        <strain evidence="2 3">DSM 4440</strain>
    </source>
</reference>
<dbReference type="GO" id="GO:0006779">
    <property type="term" value="P:porphyrin-containing compound biosynthetic process"/>
    <property type="evidence" value="ECO:0007669"/>
    <property type="project" value="InterPro"/>
</dbReference>
<dbReference type="InterPro" id="IPR000257">
    <property type="entry name" value="Uroporphyrinogen_deCOase"/>
</dbReference>
<evidence type="ECO:0000313" key="2">
    <source>
        <dbReference type="EMBL" id="QDR81475.1"/>
    </source>
</evidence>
<organism evidence="2 3">
    <name type="scientific">Sporomusa termitida</name>
    <dbReference type="NCBI Taxonomy" id="2377"/>
    <lineage>
        <taxon>Bacteria</taxon>
        <taxon>Bacillati</taxon>
        <taxon>Bacillota</taxon>
        <taxon>Negativicutes</taxon>
        <taxon>Selenomonadales</taxon>
        <taxon>Sporomusaceae</taxon>
        <taxon>Sporomusa</taxon>
    </lineage>
</organism>
<evidence type="ECO:0000259" key="1">
    <source>
        <dbReference type="Pfam" id="PF01208"/>
    </source>
</evidence>
<evidence type="ECO:0000313" key="3">
    <source>
        <dbReference type="Proteomes" id="UP000320776"/>
    </source>
</evidence>
<accession>A0A517DVT4</accession>
<dbReference type="Pfam" id="PF01208">
    <property type="entry name" value="URO-D"/>
    <property type="match status" value="1"/>
</dbReference>
<dbReference type="KEGG" id="sted:SPTER_28610"/>
<name>A0A517DVT4_9FIRM</name>
<dbReference type="GO" id="GO:0004853">
    <property type="term" value="F:uroporphyrinogen decarboxylase activity"/>
    <property type="evidence" value="ECO:0007669"/>
    <property type="project" value="UniProtKB-EC"/>
</dbReference>
<gene>
    <name evidence="2" type="primary">hemE_7</name>
    <name evidence="2" type="ORF">SPTER_28610</name>
</gene>
<dbReference type="PANTHER" id="PTHR47099">
    <property type="entry name" value="METHYLCOBAMIDE:COM METHYLTRANSFERASE MTBA"/>
    <property type="match status" value="1"/>
</dbReference>
<dbReference type="InterPro" id="IPR052024">
    <property type="entry name" value="Methanogen_methyltrans"/>
</dbReference>
<dbReference type="RefSeq" id="WP_144350964.1">
    <property type="nucleotide sequence ID" value="NZ_CP036259.1"/>
</dbReference>
<dbReference type="InterPro" id="IPR038071">
    <property type="entry name" value="UROD/MetE-like_sf"/>
</dbReference>
<dbReference type="PANTHER" id="PTHR47099:SF1">
    <property type="entry name" value="METHYLCOBAMIDE:COM METHYLTRANSFERASE MTBA"/>
    <property type="match status" value="1"/>
</dbReference>
<dbReference type="EMBL" id="CP036259">
    <property type="protein sequence ID" value="QDR81475.1"/>
    <property type="molecule type" value="Genomic_DNA"/>
</dbReference>
<sequence>MTAKKDVMTAEERLVATINLEPVDRVVCAPMIDQYAGQFAGITNKEFMWDWEKCMNAIDKVYEAFPVWDSNPFIMCERYAPLMKKVGLMRTKMPGTELPDNASFQMHEVEITTQADYDLLIEKGLLAYVTKFNEVAFGTNPEEMLQAMIEKGKLLADENQRTARRGQSSTWGILGGSAPDVLSMTRSMECFFKDMFRIPDKVYQALEVTTDDMISILAAQADQIGIRRTFIGDSRSSAQWISLKRFEKLLLPIMKRLVNGLAEKDIVPILHCDSDWTKNLEYFLELPAKKFVLQLDGDTDIFKAKEILGGHCAIMGDVPAALLTIGSVADVDAYAKKLITVVGKDGGFIYSSGCCVPMNAKNENMKAYFDAVEKYGRYN</sequence>
<dbReference type="Gene3D" id="3.20.20.210">
    <property type="match status" value="1"/>
</dbReference>